<dbReference type="InterPro" id="IPR038096">
    <property type="entry name" value="TEA/ATTS_sf"/>
</dbReference>
<evidence type="ECO:0000256" key="1">
    <source>
        <dbReference type="ARBA" id="ARBA00008421"/>
    </source>
</evidence>
<reference evidence="5 6" key="1">
    <citation type="submission" date="2016-07" db="EMBL/GenBank/DDBJ databases">
        <title>Draft genome of the white-rot fungus Obba rivulosa 3A-2.</title>
        <authorList>
            <consortium name="DOE Joint Genome Institute"/>
            <person name="Miettinen O."/>
            <person name="Riley R."/>
            <person name="Acob R."/>
            <person name="Barry K."/>
            <person name="Cullen D."/>
            <person name="De Vries R."/>
            <person name="Hainaut M."/>
            <person name="Hatakka A."/>
            <person name="Henrissat B."/>
            <person name="Hilden K."/>
            <person name="Kuo R."/>
            <person name="Labutti K."/>
            <person name="Lipzen A."/>
            <person name="Makela M.R."/>
            <person name="Sandor L."/>
            <person name="Spatafora J.W."/>
            <person name="Grigoriev I.V."/>
            <person name="Hibbett D.S."/>
        </authorList>
    </citation>
    <scope>NUCLEOTIDE SEQUENCE [LARGE SCALE GENOMIC DNA]</scope>
    <source>
        <strain evidence="5 6">3A-2</strain>
    </source>
</reference>
<proteinExistence type="inferred from homology"/>
<comment type="similarity">
    <text evidence="1">Belongs to the TEC1 family.</text>
</comment>
<organism evidence="5 6">
    <name type="scientific">Obba rivulosa</name>
    <dbReference type="NCBI Taxonomy" id="1052685"/>
    <lineage>
        <taxon>Eukaryota</taxon>
        <taxon>Fungi</taxon>
        <taxon>Dikarya</taxon>
        <taxon>Basidiomycota</taxon>
        <taxon>Agaricomycotina</taxon>
        <taxon>Agaricomycetes</taxon>
        <taxon>Polyporales</taxon>
        <taxon>Gelatoporiaceae</taxon>
        <taxon>Obba</taxon>
    </lineage>
</organism>
<feature type="region of interest" description="Disordered" evidence="3">
    <location>
        <begin position="190"/>
        <end position="216"/>
    </location>
</feature>
<name>A0A8E2AU14_9APHY</name>
<dbReference type="SMART" id="SM00426">
    <property type="entry name" value="TEA"/>
    <property type="match status" value="1"/>
</dbReference>
<evidence type="ECO:0000313" key="5">
    <source>
        <dbReference type="EMBL" id="OCH88142.1"/>
    </source>
</evidence>
<evidence type="ECO:0000256" key="2">
    <source>
        <dbReference type="PROSITE-ProRule" id="PRU00505"/>
    </source>
</evidence>
<feature type="region of interest" description="Disordered" evidence="3">
    <location>
        <begin position="141"/>
        <end position="174"/>
    </location>
</feature>
<protein>
    <recommendedName>
        <fullName evidence="4">TEA domain-containing protein</fullName>
    </recommendedName>
</protein>
<dbReference type="GO" id="GO:0003700">
    <property type="term" value="F:DNA-binding transcription factor activity"/>
    <property type="evidence" value="ECO:0007669"/>
    <property type="project" value="InterPro"/>
</dbReference>
<dbReference type="PROSITE" id="PS51088">
    <property type="entry name" value="TEA_2"/>
    <property type="match status" value="1"/>
</dbReference>
<feature type="compositionally biased region" description="Polar residues" evidence="3">
    <location>
        <begin position="198"/>
        <end position="208"/>
    </location>
</feature>
<feature type="domain" description="TEA" evidence="4">
    <location>
        <begin position="52"/>
        <end position="126"/>
    </location>
</feature>
<accession>A0A8E2AU14</accession>
<sequence>MSSTRTSSRQKFAAHVRVSSVSDVSYDQATASGSGEAVNTILSERKCWRVMRDKDEVVWPPPLEAALIEGLENYVPAESKSARGLGRFPMRNKFISEYILKKTGKHRTPKQVGSRIQQLRDTDAGKHILKILSDRHYELMHPRKKSHTPEPSSPLSLTELKGPSSPHSPGAHSTTTHVYLNVLGSDAADPSPSSLSPYTSHHSISQHGSPLEWSAPRPLRAIDPTITFISPSMYSLQAYSRVFRGNQEIFTEVTPVSMCPILPEQQYAGMPAESRALYTTRLVPSYWAYLCAAMDPWEYTIEQQIVRRPDETCADPTQHAILSVVYHFVNPLLSPSFAMDTSLAATSNLAAHASPLLGSLLCDFSLLDAGVGSGSSTDGSSPRSSGDSDSFFSEPLVDEGYASVPPSPLDCLEPQTVFWNSQNTAMHLSVPSIAIDGNCVDLQSSYFSGYPGFGL</sequence>
<dbReference type="InterPro" id="IPR000818">
    <property type="entry name" value="TEA/ATTS_dom"/>
</dbReference>
<evidence type="ECO:0000256" key="3">
    <source>
        <dbReference type="SAM" id="MobiDB-lite"/>
    </source>
</evidence>
<dbReference type="Pfam" id="PF01285">
    <property type="entry name" value="TEA"/>
    <property type="match status" value="1"/>
</dbReference>
<dbReference type="EMBL" id="KV722461">
    <property type="protein sequence ID" value="OCH88142.1"/>
    <property type="molecule type" value="Genomic_DNA"/>
</dbReference>
<gene>
    <name evidence="5" type="ORF">OBBRIDRAFT_805572</name>
</gene>
<dbReference type="AlphaFoldDB" id="A0A8E2AU14"/>
<keyword evidence="6" id="KW-1185">Reference proteome</keyword>
<feature type="DNA-binding region" description="TEA" evidence="2">
    <location>
        <begin position="52"/>
        <end position="126"/>
    </location>
</feature>
<evidence type="ECO:0000313" key="6">
    <source>
        <dbReference type="Proteomes" id="UP000250043"/>
    </source>
</evidence>
<dbReference type="Gene3D" id="6.10.20.40">
    <property type="entry name" value="TEA/ATTS domain"/>
    <property type="match status" value="1"/>
</dbReference>
<dbReference type="Proteomes" id="UP000250043">
    <property type="component" value="Unassembled WGS sequence"/>
</dbReference>
<feature type="compositionally biased region" description="Low complexity" evidence="3">
    <location>
        <begin position="162"/>
        <end position="174"/>
    </location>
</feature>
<dbReference type="OrthoDB" id="10006572at2759"/>
<evidence type="ECO:0000259" key="4">
    <source>
        <dbReference type="PROSITE" id="PS51088"/>
    </source>
</evidence>